<protein>
    <submittedName>
        <fullName evidence="2">Uncharacterized protein</fullName>
    </submittedName>
</protein>
<keyword evidence="1" id="KW-0812">Transmembrane</keyword>
<reference evidence="2" key="1">
    <citation type="submission" date="2018-02" db="EMBL/GenBank/DDBJ databases">
        <title>Rhizophora mucronata_Transcriptome.</title>
        <authorList>
            <person name="Meera S.P."/>
            <person name="Sreeshan A."/>
            <person name="Augustine A."/>
        </authorList>
    </citation>
    <scope>NUCLEOTIDE SEQUENCE</scope>
    <source>
        <tissue evidence="2">Leaf</tissue>
    </source>
</reference>
<feature type="transmembrane region" description="Helical" evidence="1">
    <location>
        <begin position="30"/>
        <end position="52"/>
    </location>
</feature>
<evidence type="ECO:0000313" key="2">
    <source>
        <dbReference type="EMBL" id="MBX41393.1"/>
    </source>
</evidence>
<name>A0A2P2NG12_RHIMU</name>
<sequence>MSHGYTLHFVHHRLIVACGSAKFFMAIKSFMIFCYATPFNITYWVCITILVLDTYDYLLHS</sequence>
<keyword evidence="1" id="KW-0472">Membrane</keyword>
<evidence type="ECO:0000256" key="1">
    <source>
        <dbReference type="SAM" id="Phobius"/>
    </source>
</evidence>
<dbReference type="EMBL" id="GGEC01060909">
    <property type="protein sequence ID" value="MBX41393.1"/>
    <property type="molecule type" value="Transcribed_RNA"/>
</dbReference>
<dbReference type="AlphaFoldDB" id="A0A2P2NG12"/>
<organism evidence="2">
    <name type="scientific">Rhizophora mucronata</name>
    <name type="common">Asiatic mangrove</name>
    <dbReference type="NCBI Taxonomy" id="61149"/>
    <lineage>
        <taxon>Eukaryota</taxon>
        <taxon>Viridiplantae</taxon>
        <taxon>Streptophyta</taxon>
        <taxon>Embryophyta</taxon>
        <taxon>Tracheophyta</taxon>
        <taxon>Spermatophyta</taxon>
        <taxon>Magnoliopsida</taxon>
        <taxon>eudicotyledons</taxon>
        <taxon>Gunneridae</taxon>
        <taxon>Pentapetalae</taxon>
        <taxon>rosids</taxon>
        <taxon>fabids</taxon>
        <taxon>Malpighiales</taxon>
        <taxon>Rhizophoraceae</taxon>
        <taxon>Rhizophora</taxon>
    </lineage>
</organism>
<proteinExistence type="predicted"/>
<keyword evidence="1" id="KW-1133">Transmembrane helix</keyword>
<accession>A0A2P2NG12</accession>